<gene>
    <name evidence="8" type="primary">rimO</name>
    <name evidence="12" type="ORF">DENIS_3962</name>
</gene>
<dbReference type="NCBIfam" id="TIGR00089">
    <property type="entry name" value="MiaB/RimO family radical SAM methylthiotransferase"/>
    <property type="match status" value="1"/>
</dbReference>
<dbReference type="PROSITE" id="PS01278">
    <property type="entry name" value="MTTASE_RADICAL"/>
    <property type="match status" value="1"/>
</dbReference>
<feature type="binding site" evidence="8">
    <location>
        <position position="154"/>
    </location>
    <ligand>
        <name>[4Fe-4S] cluster</name>
        <dbReference type="ChEBI" id="CHEBI:49883"/>
        <label>2</label>
        <note>4Fe-4S-S-AdoMet</note>
    </ligand>
</feature>
<feature type="binding site" evidence="8">
    <location>
        <position position="46"/>
    </location>
    <ligand>
        <name>[4Fe-4S] cluster</name>
        <dbReference type="ChEBI" id="CHEBI:49883"/>
        <label>1</label>
    </ligand>
</feature>
<dbReference type="EC" id="2.8.4.4" evidence="8"/>
<dbReference type="AlphaFoldDB" id="A0A401G192"/>
<dbReference type="SFLD" id="SFLDS00029">
    <property type="entry name" value="Radical_SAM"/>
    <property type="match status" value="1"/>
</dbReference>
<dbReference type="SFLD" id="SFLDG01061">
    <property type="entry name" value="methylthiotransferase"/>
    <property type="match status" value="1"/>
</dbReference>
<dbReference type="InterPro" id="IPR058240">
    <property type="entry name" value="rSAM_sf"/>
</dbReference>
<evidence type="ECO:0000313" key="13">
    <source>
        <dbReference type="Proteomes" id="UP000288096"/>
    </source>
</evidence>
<sequence length="439" mass="48767">MKAHLVSLGCARNLVDSEEMLGRLQQAGWQITDEPETAHVIIVNTCSFIESAVDQSIDTILALAGYKERGLCRTLIVAGCLPERYRADIVREIPEVDVFLGTGAFDRIVEAAEGTLTSENCLLPDPDSIITPVRNVPRVREAGHMAYLKIAEGCSRHCTYCIIPQLRGIQKSRPSARITDEARALIDAGTKELILVAQDTTDYGRDLGTGDDLARLLAALSDLSGDIWLRVLYGHPESITDAMIRVMTERPNICAYFDLPIQHASDAVLKKMGRRHPREDLLRLFEKIRAADPAAALRTTAIVGFPGETEEDFGELLDFAETVRFDHLGVFTYSDSDDLPSHRLPGHVRSEVAQERYDRLMALQVGISDENNQKYLDRTLKVLIEESPEPGLFTGRTAFQAPEVDGMVYVHHEGPLKIGDFAHVRITDTLEYDLVGETE</sequence>
<feature type="binding site" evidence="8">
    <location>
        <position position="80"/>
    </location>
    <ligand>
        <name>[4Fe-4S] cluster</name>
        <dbReference type="ChEBI" id="CHEBI:49883"/>
        <label>1</label>
    </ligand>
</feature>
<dbReference type="Proteomes" id="UP000288096">
    <property type="component" value="Unassembled WGS sequence"/>
</dbReference>
<dbReference type="InterPro" id="IPR038135">
    <property type="entry name" value="Methylthiotransferase_N_sf"/>
</dbReference>
<dbReference type="GO" id="GO:0103039">
    <property type="term" value="F:protein methylthiotransferase activity"/>
    <property type="evidence" value="ECO:0007669"/>
    <property type="project" value="UniProtKB-EC"/>
</dbReference>
<dbReference type="Pfam" id="PF18693">
    <property type="entry name" value="TRAM_2"/>
    <property type="match status" value="1"/>
</dbReference>
<comment type="catalytic activity">
    <reaction evidence="8">
        <text>L-aspartate(89)-[ribosomal protein uS12]-hydrogen + (sulfur carrier)-SH + AH2 + 2 S-adenosyl-L-methionine = 3-methylsulfanyl-L-aspartate(89)-[ribosomal protein uS12]-hydrogen + (sulfur carrier)-H + 5'-deoxyadenosine + L-methionine + A + S-adenosyl-L-homocysteine + 2 H(+)</text>
        <dbReference type="Rhea" id="RHEA:37087"/>
        <dbReference type="Rhea" id="RHEA-COMP:10460"/>
        <dbReference type="Rhea" id="RHEA-COMP:10461"/>
        <dbReference type="Rhea" id="RHEA-COMP:14737"/>
        <dbReference type="Rhea" id="RHEA-COMP:14739"/>
        <dbReference type="ChEBI" id="CHEBI:13193"/>
        <dbReference type="ChEBI" id="CHEBI:15378"/>
        <dbReference type="ChEBI" id="CHEBI:17319"/>
        <dbReference type="ChEBI" id="CHEBI:17499"/>
        <dbReference type="ChEBI" id="CHEBI:29917"/>
        <dbReference type="ChEBI" id="CHEBI:29961"/>
        <dbReference type="ChEBI" id="CHEBI:57844"/>
        <dbReference type="ChEBI" id="CHEBI:57856"/>
        <dbReference type="ChEBI" id="CHEBI:59789"/>
        <dbReference type="ChEBI" id="CHEBI:64428"/>
        <dbReference type="ChEBI" id="CHEBI:73599"/>
        <dbReference type="EC" id="2.8.4.4"/>
    </reaction>
</comment>
<evidence type="ECO:0000256" key="7">
    <source>
        <dbReference type="ARBA" id="ARBA00023014"/>
    </source>
</evidence>
<dbReference type="InterPro" id="IPR012340">
    <property type="entry name" value="NA-bd_OB-fold"/>
</dbReference>
<feature type="binding site" evidence="8">
    <location>
        <position position="161"/>
    </location>
    <ligand>
        <name>[4Fe-4S] cluster</name>
        <dbReference type="ChEBI" id="CHEBI:49883"/>
        <label>2</label>
        <note>4Fe-4S-S-AdoMet</note>
    </ligand>
</feature>
<keyword evidence="6 8" id="KW-0408">Iron</keyword>
<keyword evidence="5 8" id="KW-0479">Metal-binding</keyword>
<dbReference type="GO" id="GO:0005829">
    <property type="term" value="C:cytosol"/>
    <property type="evidence" value="ECO:0007669"/>
    <property type="project" value="TreeGrafter"/>
</dbReference>
<dbReference type="RefSeq" id="WP_124330101.1">
    <property type="nucleotide sequence ID" value="NZ_BEXT01000001.1"/>
</dbReference>
<keyword evidence="12" id="KW-0687">Ribonucleoprotein</keyword>
<dbReference type="SFLD" id="SFLDF00274">
    <property type="entry name" value="ribosomal_protein_S12_methylth"/>
    <property type="match status" value="1"/>
</dbReference>
<dbReference type="Pfam" id="PF00919">
    <property type="entry name" value="UPF0004"/>
    <property type="match status" value="1"/>
</dbReference>
<dbReference type="InterPro" id="IPR020612">
    <property type="entry name" value="Methylthiotransferase_CS"/>
</dbReference>
<dbReference type="PROSITE" id="PS51449">
    <property type="entry name" value="MTTASE_N"/>
    <property type="match status" value="1"/>
</dbReference>
<dbReference type="Gene3D" id="3.40.50.12160">
    <property type="entry name" value="Methylthiotransferase, N-terminal domain"/>
    <property type="match status" value="1"/>
</dbReference>
<dbReference type="NCBIfam" id="TIGR01125">
    <property type="entry name" value="30S ribosomal protein S12 methylthiotransferase RimO"/>
    <property type="match status" value="1"/>
</dbReference>
<protein>
    <recommendedName>
        <fullName evidence="8">Ribosomal protein uS12 methylthiotransferase RimO</fullName>
        <shortName evidence="8">uS12 MTTase</shortName>
        <shortName evidence="8">uS12 methylthiotransferase</shortName>
        <ecNumber evidence="8">2.8.4.4</ecNumber>
    </recommendedName>
    <alternativeName>
        <fullName evidence="8">Ribosomal protein uS12 (aspartate-C(3))-methylthiotransferase</fullName>
    </alternativeName>
    <alternativeName>
        <fullName evidence="8">Ribosome maturation factor RimO</fullName>
    </alternativeName>
</protein>
<dbReference type="InterPro" id="IPR006638">
    <property type="entry name" value="Elp3/MiaA/NifB-like_rSAM"/>
</dbReference>
<comment type="caution">
    <text evidence="12">The sequence shown here is derived from an EMBL/GenBank/DDBJ whole genome shotgun (WGS) entry which is preliminary data.</text>
</comment>
<evidence type="ECO:0000256" key="3">
    <source>
        <dbReference type="ARBA" id="ARBA00022679"/>
    </source>
</evidence>
<evidence type="ECO:0000256" key="2">
    <source>
        <dbReference type="ARBA" id="ARBA00022490"/>
    </source>
</evidence>
<dbReference type="OrthoDB" id="9805215at2"/>
<feature type="domain" description="TRAM" evidence="9">
    <location>
        <begin position="373"/>
        <end position="439"/>
    </location>
</feature>
<dbReference type="GO" id="GO:0006400">
    <property type="term" value="P:tRNA modification"/>
    <property type="evidence" value="ECO:0007669"/>
    <property type="project" value="InterPro"/>
</dbReference>
<comment type="cofactor">
    <cofactor evidence="8">
        <name>[4Fe-4S] cluster</name>
        <dbReference type="ChEBI" id="CHEBI:49883"/>
    </cofactor>
    <text evidence="8">Binds 2 [4Fe-4S] clusters. One cluster is coordinated with 3 cysteines and an exchangeable S-adenosyl-L-methionine.</text>
</comment>
<dbReference type="Pfam" id="PF04055">
    <property type="entry name" value="Radical_SAM"/>
    <property type="match status" value="1"/>
</dbReference>
<evidence type="ECO:0000256" key="1">
    <source>
        <dbReference type="ARBA" id="ARBA00022485"/>
    </source>
</evidence>
<evidence type="ECO:0000259" key="11">
    <source>
        <dbReference type="PROSITE" id="PS51918"/>
    </source>
</evidence>
<dbReference type="InterPro" id="IPR013848">
    <property type="entry name" value="Methylthiotransferase_N"/>
</dbReference>
<evidence type="ECO:0000259" key="10">
    <source>
        <dbReference type="PROSITE" id="PS51449"/>
    </source>
</evidence>
<keyword evidence="7 8" id="KW-0411">Iron-sulfur</keyword>
<dbReference type="SFLD" id="SFLDG01082">
    <property type="entry name" value="B12-binding_domain_containing"/>
    <property type="match status" value="1"/>
</dbReference>
<evidence type="ECO:0000256" key="5">
    <source>
        <dbReference type="ARBA" id="ARBA00022723"/>
    </source>
</evidence>
<evidence type="ECO:0000259" key="9">
    <source>
        <dbReference type="PROSITE" id="PS50926"/>
    </source>
</evidence>
<name>A0A401G192_9BACT</name>
<comment type="similarity">
    <text evidence="8">Belongs to the methylthiotransferase family. RimO subfamily.</text>
</comment>
<feature type="domain" description="Radical SAM core" evidence="11">
    <location>
        <begin position="140"/>
        <end position="370"/>
    </location>
</feature>
<keyword evidence="12" id="KW-0689">Ribosomal protein</keyword>
<dbReference type="GO" id="GO:0035599">
    <property type="term" value="F:aspartic acid methylthiotransferase activity"/>
    <property type="evidence" value="ECO:0007669"/>
    <property type="project" value="TreeGrafter"/>
</dbReference>
<dbReference type="PANTHER" id="PTHR43837">
    <property type="entry name" value="RIBOSOMAL PROTEIN S12 METHYLTHIOTRANSFERASE RIMO"/>
    <property type="match status" value="1"/>
</dbReference>
<dbReference type="SUPFAM" id="SSF102114">
    <property type="entry name" value="Radical SAM enzymes"/>
    <property type="match status" value="1"/>
</dbReference>
<keyword evidence="13" id="KW-1185">Reference proteome</keyword>
<keyword evidence="1 8" id="KW-0004">4Fe-4S</keyword>
<dbReference type="EMBL" id="BEXT01000001">
    <property type="protein sequence ID" value="GBC62976.1"/>
    <property type="molecule type" value="Genomic_DNA"/>
</dbReference>
<dbReference type="GO" id="GO:0051539">
    <property type="term" value="F:4 iron, 4 sulfur cluster binding"/>
    <property type="evidence" value="ECO:0007669"/>
    <property type="project" value="UniProtKB-UniRule"/>
</dbReference>
<dbReference type="FunFam" id="3.80.30.20:FF:000001">
    <property type="entry name" value="tRNA-2-methylthio-N(6)-dimethylallyladenosine synthase 2"/>
    <property type="match status" value="1"/>
</dbReference>
<dbReference type="InterPro" id="IPR002792">
    <property type="entry name" value="TRAM_dom"/>
</dbReference>
<accession>A0A401G192</accession>
<reference evidence="13" key="1">
    <citation type="submission" date="2017-11" db="EMBL/GenBank/DDBJ databases">
        <authorList>
            <person name="Watanabe M."/>
            <person name="Kojima H."/>
        </authorList>
    </citation>
    <scope>NUCLEOTIDE SEQUENCE [LARGE SCALE GENOMIC DNA]</scope>
    <source>
        <strain evidence="13">Tokyo 01</strain>
    </source>
</reference>
<dbReference type="InterPro" id="IPR023404">
    <property type="entry name" value="rSAM_horseshoe"/>
</dbReference>
<dbReference type="InterPro" id="IPR005839">
    <property type="entry name" value="Methylthiotransferase"/>
</dbReference>
<keyword evidence="4 8" id="KW-0949">S-adenosyl-L-methionine</keyword>
<dbReference type="Gene3D" id="3.80.30.20">
    <property type="entry name" value="tm_1862 like domain"/>
    <property type="match status" value="1"/>
</dbReference>
<feature type="binding site" evidence="8">
    <location>
        <position position="158"/>
    </location>
    <ligand>
        <name>[4Fe-4S] cluster</name>
        <dbReference type="ChEBI" id="CHEBI:49883"/>
        <label>2</label>
        <note>4Fe-4S-S-AdoMet</note>
    </ligand>
</feature>
<dbReference type="InterPro" id="IPR007197">
    <property type="entry name" value="rSAM"/>
</dbReference>
<evidence type="ECO:0000256" key="4">
    <source>
        <dbReference type="ARBA" id="ARBA00022691"/>
    </source>
</evidence>
<dbReference type="PROSITE" id="PS51918">
    <property type="entry name" value="RADICAL_SAM"/>
    <property type="match status" value="1"/>
</dbReference>
<comment type="subcellular location">
    <subcellularLocation>
        <location evidence="8">Cytoplasm</location>
    </subcellularLocation>
</comment>
<dbReference type="CDD" id="cd01335">
    <property type="entry name" value="Radical_SAM"/>
    <property type="match status" value="1"/>
</dbReference>
<dbReference type="PROSITE" id="PS50926">
    <property type="entry name" value="TRAM"/>
    <property type="match status" value="1"/>
</dbReference>
<organism evidence="12 13">
    <name type="scientific">Desulfonema ishimotonii</name>
    <dbReference type="NCBI Taxonomy" id="45657"/>
    <lineage>
        <taxon>Bacteria</taxon>
        <taxon>Pseudomonadati</taxon>
        <taxon>Thermodesulfobacteriota</taxon>
        <taxon>Desulfobacteria</taxon>
        <taxon>Desulfobacterales</taxon>
        <taxon>Desulfococcaceae</taxon>
        <taxon>Desulfonema</taxon>
    </lineage>
</organism>
<feature type="domain" description="MTTase N-terminal" evidence="10">
    <location>
        <begin position="1"/>
        <end position="117"/>
    </location>
</feature>
<dbReference type="HAMAP" id="MF_01865">
    <property type="entry name" value="MTTase_RimO"/>
    <property type="match status" value="1"/>
</dbReference>
<feature type="binding site" evidence="8">
    <location>
        <position position="10"/>
    </location>
    <ligand>
        <name>[4Fe-4S] cluster</name>
        <dbReference type="ChEBI" id="CHEBI:49883"/>
        <label>1</label>
    </ligand>
</feature>
<dbReference type="PANTHER" id="PTHR43837:SF1">
    <property type="entry name" value="RIBOSOMAL PROTEIN US12 METHYLTHIOTRANSFERASE RIMO"/>
    <property type="match status" value="1"/>
</dbReference>
<comment type="function">
    <text evidence="8">Catalyzes the methylthiolation of an aspartic acid residue of ribosomal protein uS12.</text>
</comment>
<keyword evidence="2 8" id="KW-0963">Cytoplasm</keyword>
<dbReference type="GO" id="GO:0046872">
    <property type="term" value="F:metal ion binding"/>
    <property type="evidence" value="ECO:0007669"/>
    <property type="project" value="UniProtKB-KW"/>
</dbReference>
<dbReference type="InterPro" id="IPR005840">
    <property type="entry name" value="Ribosomal_uS12_MeSTrfase_RimO"/>
</dbReference>
<evidence type="ECO:0000313" key="12">
    <source>
        <dbReference type="EMBL" id="GBC62976.1"/>
    </source>
</evidence>
<dbReference type="SMART" id="SM00729">
    <property type="entry name" value="Elp3"/>
    <property type="match status" value="1"/>
</dbReference>
<keyword evidence="3 8" id="KW-0808">Transferase</keyword>
<proteinExistence type="inferred from homology"/>
<evidence type="ECO:0000256" key="6">
    <source>
        <dbReference type="ARBA" id="ARBA00023004"/>
    </source>
</evidence>
<evidence type="ECO:0000256" key="8">
    <source>
        <dbReference type="HAMAP-Rule" id="MF_01865"/>
    </source>
</evidence>
<dbReference type="GO" id="GO:0005840">
    <property type="term" value="C:ribosome"/>
    <property type="evidence" value="ECO:0007669"/>
    <property type="project" value="UniProtKB-KW"/>
</dbReference>
<reference evidence="13" key="2">
    <citation type="submission" date="2019-01" db="EMBL/GenBank/DDBJ databases">
        <title>Genome sequence of Desulfonema ishimotonii strain Tokyo 01.</title>
        <authorList>
            <person name="Fukui M."/>
        </authorList>
    </citation>
    <scope>NUCLEOTIDE SEQUENCE [LARGE SCALE GENOMIC DNA]</scope>
    <source>
        <strain evidence="13">Tokyo 01</strain>
    </source>
</reference>
<dbReference type="Gene3D" id="2.40.50.140">
    <property type="entry name" value="Nucleic acid-binding proteins"/>
    <property type="match status" value="1"/>
</dbReference>